<organism evidence="2 3">
    <name type="scientific">Catenovulum sediminis</name>
    <dbReference type="NCBI Taxonomy" id="1740262"/>
    <lineage>
        <taxon>Bacteria</taxon>
        <taxon>Pseudomonadati</taxon>
        <taxon>Pseudomonadota</taxon>
        <taxon>Gammaproteobacteria</taxon>
        <taxon>Alteromonadales</taxon>
        <taxon>Alteromonadaceae</taxon>
        <taxon>Catenovulum</taxon>
    </lineage>
</organism>
<dbReference type="Pfam" id="PF10975">
    <property type="entry name" value="DUF2802"/>
    <property type="match status" value="1"/>
</dbReference>
<sequence>MFFAVLANALVLWVWLSSKKNQQVLQTNVDEKLSHLERENKILRHEINEVNASSISMGKNIRQLAQYFAELENRFSELELVDPESKLYSRAAKLAEKGASIEEIIEECEIPRAEAELVVSLRKRKR</sequence>
<evidence type="ECO:0000313" key="3">
    <source>
        <dbReference type="Proteomes" id="UP001467690"/>
    </source>
</evidence>
<dbReference type="EMBL" id="JBELOE010000200">
    <property type="protein sequence ID" value="MER2492129.1"/>
    <property type="molecule type" value="Genomic_DNA"/>
</dbReference>
<feature type="coiled-coil region" evidence="1">
    <location>
        <begin position="26"/>
        <end position="53"/>
    </location>
</feature>
<name>A0ABV1RGR6_9ALTE</name>
<evidence type="ECO:0000313" key="2">
    <source>
        <dbReference type="EMBL" id="MER2492129.1"/>
    </source>
</evidence>
<reference evidence="2 3" key="1">
    <citation type="submission" date="2024-06" db="EMBL/GenBank/DDBJ databases">
        <authorList>
            <person name="Chen R.Y."/>
        </authorList>
    </citation>
    <scope>NUCLEOTIDE SEQUENCE [LARGE SCALE GENOMIC DNA]</scope>
    <source>
        <strain evidence="2 3">D2</strain>
    </source>
</reference>
<dbReference type="RefSeq" id="WP_350401626.1">
    <property type="nucleotide sequence ID" value="NZ_JBELOE010000200.1"/>
</dbReference>
<comment type="caution">
    <text evidence="2">The sequence shown here is derived from an EMBL/GenBank/DDBJ whole genome shotgun (WGS) entry which is preliminary data.</text>
</comment>
<proteinExistence type="predicted"/>
<dbReference type="InterPro" id="IPR021244">
    <property type="entry name" value="DUF2802"/>
</dbReference>
<keyword evidence="1" id="KW-0175">Coiled coil</keyword>
<evidence type="ECO:0000256" key="1">
    <source>
        <dbReference type="SAM" id="Coils"/>
    </source>
</evidence>
<gene>
    <name evidence="2" type="ORF">ABS311_09575</name>
</gene>
<accession>A0ABV1RGR6</accession>
<keyword evidence="3" id="KW-1185">Reference proteome</keyword>
<protein>
    <submittedName>
        <fullName evidence="2">DUF2802 domain-containing protein</fullName>
    </submittedName>
</protein>
<dbReference type="Proteomes" id="UP001467690">
    <property type="component" value="Unassembled WGS sequence"/>
</dbReference>